<comment type="caution">
    <text evidence="2">The sequence shown here is derived from an EMBL/GenBank/DDBJ whole genome shotgun (WGS) entry which is preliminary data.</text>
</comment>
<name>A0A2I0HPY1_PUNGR</name>
<keyword evidence="3" id="KW-1185">Reference proteome</keyword>
<feature type="compositionally biased region" description="Basic and acidic residues" evidence="1">
    <location>
        <begin position="41"/>
        <end position="50"/>
    </location>
</feature>
<feature type="region of interest" description="Disordered" evidence="1">
    <location>
        <begin position="1"/>
        <end position="62"/>
    </location>
</feature>
<feature type="compositionally biased region" description="Basic residues" evidence="1">
    <location>
        <begin position="51"/>
        <end position="62"/>
    </location>
</feature>
<dbReference type="EMBL" id="PGOL01006503">
    <property type="protein sequence ID" value="PKI33643.1"/>
    <property type="molecule type" value="Genomic_DNA"/>
</dbReference>
<gene>
    <name evidence="2" type="ORF">CRG98_045966</name>
</gene>
<organism evidence="2 3">
    <name type="scientific">Punica granatum</name>
    <name type="common">Pomegranate</name>
    <dbReference type="NCBI Taxonomy" id="22663"/>
    <lineage>
        <taxon>Eukaryota</taxon>
        <taxon>Viridiplantae</taxon>
        <taxon>Streptophyta</taxon>
        <taxon>Embryophyta</taxon>
        <taxon>Tracheophyta</taxon>
        <taxon>Spermatophyta</taxon>
        <taxon>Magnoliopsida</taxon>
        <taxon>eudicotyledons</taxon>
        <taxon>Gunneridae</taxon>
        <taxon>Pentapetalae</taxon>
        <taxon>rosids</taxon>
        <taxon>malvids</taxon>
        <taxon>Myrtales</taxon>
        <taxon>Lythraceae</taxon>
        <taxon>Punica</taxon>
    </lineage>
</organism>
<reference evidence="2 3" key="1">
    <citation type="submission" date="2017-11" db="EMBL/GenBank/DDBJ databases">
        <title>De-novo sequencing of pomegranate (Punica granatum L.) genome.</title>
        <authorList>
            <person name="Akparov Z."/>
            <person name="Amiraslanov A."/>
            <person name="Hajiyeva S."/>
            <person name="Abbasov M."/>
            <person name="Kaur K."/>
            <person name="Hamwieh A."/>
            <person name="Solovyev V."/>
            <person name="Salamov A."/>
            <person name="Braich B."/>
            <person name="Kosarev P."/>
            <person name="Mahmoud A."/>
            <person name="Hajiyev E."/>
            <person name="Babayeva S."/>
            <person name="Izzatullayeva V."/>
            <person name="Mammadov A."/>
            <person name="Mammadov A."/>
            <person name="Sharifova S."/>
            <person name="Ojaghi J."/>
            <person name="Eynullazada K."/>
            <person name="Bayramov B."/>
            <person name="Abdulazimova A."/>
            <person name="Shahmuradov I."/>
        </authorList>
    </citation>
    <scope>NUCLEOTIDE SEQUENCE [LARGE SCALE GENOMIC DNA]</scope>
    <source>
        <strain evidence="3">cv. AG2017</strain>
        <tissue evidence="2">Leaf</tissue>
    </source>
</reference>
<evidence type="ECO:0000256" key="1">
    <source>
        <dbReference type="SAM" id="MobiDB-lite"/>
    </source>
</evidence>
<evidence type="ECO:0000313" key="2">
    <source>
        <dbReference type="EMBL" id="PKI33643.1"/>
    </source>
</evidence>
<protein>
    <submittedName>
        <fullName evidence="2">Uncharacterized protein</fullName>
    </submittedName>
</protein>
<dbReference type="AlphaFoldDB" id="A0A2I0HPY1"/>
<proteinExistence type="predicted"/>
<sequence>MVLGDWGNEETGRRLKNQQHAGSSLEEEQGPDSNKRQRARATQERYGKEKMKTRRWRKGNEQ</sequence>
<evidence type="ECO:0000313" key="3">
    <source>
        <dbReference type="Proteomes" id="UP000233551"/>
    </source>
</evidence>
<accession>A0A2I0HPY1</accession>
<dbReference type="Proteomes" id="UP000233551">
    <property type="component" value="Unassembled WGS sequence"/>
</dbReference>